<gene>
    <name evidence="2" type="ORF">GH714_023317</name>
</gene>
<feature type="compositionally biased region" description="Polar residues" evidence="1">
    <location>
        <begin position="16"/>
        <end position="49"/>
    </location>
</feature>
<dbReference type="AlphaFoldDB" id="A0A6A6KTT9"/>
<keyword evidence="3" id="KW-1185">Reference proteome</keyword>
<protein>
    <submittedName>
        <fullName evidence="2">Uncharacterized protein</fullName>
    </submittedName>
</protein>
<organism evidence="2 3">
    <name type="scientific">Hevea brasiliensis</name>
    <name type="common">Para rubber tree</name>
    <name type="synonym">Siphonia brasiliensis</name>
    <dbReference type="NCBI Taxonomy" id="3981"/>
    <lineage>
        <taxon>Eukaryota</taxon>
        <taxon>Viridiplantae</taxon>
        <taxon>Streptophyta</taxon>
        <taxon>Embryophyta</taxon>
        <taxon>Tracheophyta</taxon>
        <taxon>Spermatophyta</taxon>
        <taxon>Magnoliopsida</taxon>
        <taxon>eudicotyledons</taxon>
        <taxon>Gunneridae</taxon>
        <taxon>Pentapetalae</taxon>
        <taxon>rosids</taxon>
        <taxon>fabids</taxon>
        <taxon>Malpighiales</taxon>
        <taxon>Euphorbiaceae</taxon>
        <taxon>Crotonoideae</taxon>
        <taxon>Micrandreae</taxon>
        <taxon>Hevea</taxon>
    </lineage>
</organism>
<feature type="region of interest" description="Disordered" evidence="1">
    <location>
        <begin position="16"/>
        <end position="51"/>
    </location>
</feature>
<dbReference type="Proteomes" id="UP000467840">
    <property type="component" value="Chromosome 2"/>
</dbReference>
<accession>A0A6A6KTT9</accession>
<reference evidence="2 3" key="1">
    <citation type="journal article" date="2020" name="Mol. Plant">
        <title>The Chromosome-Based Rubber Tree Genome Provides New Insights into Spurge Genome Evolution and Rubber Biosynthesis.</title>
        <authorList>
            <person name="Liu J."/>
            <person name="Shi C."/>
            <person name="Shi C.C."/>
            <person name="Li W."/>
            <person name="Zhang Q.J."/>
            <person name="Zhang Y."/>
            <person name="Li K."/>
            <person name="Lu H.F."/>
            <person name="Shi C."/>
            <person name="Zhu S.T."/>
            <person name="Xiao Z.Y."/>
            <person name="Nan H."/>
            <person name="Yue Y."/>
            <person name="Zhu X.G."/>
            <person name="Wu Y."/>
            <person name="Hong X.N."/>
            <person name="Fan G.Y."/>
            <person name="Tong Y."/>
            <person name="Zhang D."/>
            <person name="Mao C.L."/>
            <person name="Liu Y.L."/>
            <person name="Hao S.J."/>
            <person name="Liu W.Q."/>
            <person name="Lv M.Q."/>
            <person name="Zhang H.B."/>
            <person name="Liu Y."/>
            <person name="Hu-Tang G.R."/>
            <person name="Wang J.P."/>
            <person name="Wang J.H."/>
            <person name="Sun Y.H."/>
            <person name="Ni S.B."/>
            <person name="Chen W.B."/>
            <person name="Zhang X.C."/>
            <person name="Jiao Y.N."/>
            <person name="Eichler E.E."/>
            <person name="Li G.H."/>
            <person name="Liu X."/>
            <person name="Gao L.Z."/>
        </authorList>
    </citation>
    <scope>NUCLEOTIDE SEQUENCE [LARGE SCALE GENOMIC DNA]</scope>
    <source>
        <strain evidence="3">cv. GT1</strain>
        <tissue evidence="2">Leaf</tissue>
    </source>
</reference>
<dbReference type="EMBL" id="JAAGAX010000015">
    <property type="protein sequence ID" value="KAF2291368.1"/>
    <property type="molecule type" value="Genomic_DNA"/>
</dbReference>
<evidence type="ECO:0000313" key="3">
    <source>
        <dbReference type="Proteomes" id="UP000467840"/>
    </source>
</evidence>
<proteinExistence type="predicted"/>
<name>A0A6A6KTT9_HEVBR</name>
<evidence type="ECO:0000256" key="1">
    <source>
        <dbReference type="SAM" id="MobiDB-lite"/>
    </source>
</evidence>
<comment type="caution">
    <text evidence="2">The sequence shown here is derived from an EMBL/GenBank/DDBJ whole genome shotgun (WGS) entry which is preliminary data.</text>
</comment>
<evidence type="ECO:0000313" key="2">
    <source>
        <dbReference type="EMBL" id="KAF2291368.1"/>
    </source>
</evidence>
<sequence>MFPLGPRLPLAAIQPSSSAPSNVMFNPPGNSQPSLNQMLRSVSGPSSGLATGIEDPGSRMILVWAKKVSSALAFGVLI</sequence>